<evidence type="ECO:0000313" key="3">
    <source>
        <dbReference type="Proteomes" id="UP000585474"/>
    </source>
</evidence>
<gene>
    <name evidence="2" type="ORF">Acr_28g0014860</name>
</gene>
<organism evidence="2 3">
    <name type="scientific">Actinidia rufa</name>
    <dbReference type="NCBI Taxonomy" id="165716"/>
    <lineage>
        <taxon>Eukaryota</taxon>
        <taxon>Viridiplantae</taxon>
        <taxon>Streptophyta</taxon>
        <taxon>Embryophyta</taxon>
        <taxon>Tracheophyta</taxon>
        <taxon>Spermatophyta</taxon>
        <taxon>Magnoliopsida</taxon>
        <taxon>eudicotyledons</taxon>
        <taxon>Gunneridae</taxon>
        <taxon>Pentapetalae</taxon>
        <taxon>asterids</taxon>
        <taxon>Ericales</taxon>
        <taxon>Actinidiaceae</taxon>
        <taxon>Actinidia</taxon>
    </lineage>
</organism>
<name>A0A7J0HCS5_9ERIC</name>
<accession>A0A7J0HCS5</accession>
<evidence type="ECO:0000259" key="1">
    <source>
        <dbReference type="Pfam" id="PF03372"/>
    </source>
</evidence>
<dbReference type="InterPro" id="IPR005135">
    <property type="entry name" value="Endo/exonuclease/phosphatase"/>
</dbReference>
<reference evidence="2 3" key="1">
    <citation type="submission" date="2019-07" db="EMBL/GenBank/DDBJ databases">
        <title>De Novo Assembly of kiwifruit Actinidia rufa.</title>
        <authorList>
            <person name="Sugita-Konishi S."/>
            <person name="Sato K."/>
            <person name="Mori E."/>
            <person name="Abe Y."/>
            <person name="Kisaki G."/>
            <person name="Hamano K."/>
            <person name="Suezawa K."/>
            <person name="Otani M."/>
            <person name="Fukuda T."/>
            <person name="Manabe T."/>
            <person name="Gomi K."/>
            <person name="Tabuchi M."/>
            <person name="Akimitsu K."/>
            <person name="Kataoka I."/>
        </authorList>
    </citation>
    <scope>NUCLEOTIDE SEQUENCE [LARGE SCALE GENOMIC DNA]</scope>
    <source>
        <strain evidence="3">cv. Fuchu</strain>
    </source>
</reference>
<dbReference type="InterPro" id="IPR036691">
    <property type="entry name" value="Endo/exonu/phosph_ase_sf"/>
</dbReference>
<dbReference type="PANTHER" id="PTHR33710:SF64">
    <property type="entry name" value="ENDONUCLEASE_EXONUCLEASE_PHOSPHATASE DOMAIN-CONTAINING PROTEIN"/>
    <property type="match status" value="1"/>
</dbReference>
<keyword evidence="3" id="KW-1185">Reference proteome</keyword>
<dbReference type="Proteomes" id="UP000585474">
    <property type="component" value="Unassembled WGS sequence"/>
</dbReference>
<evidence type="ECO:0000313" key="2">
    <source>
        <dbReference type="EMBL" id="GFZ20781.1"/>
    </source>
</evidence>
<protein>
    <recommendedName>
        <fullName evidence="1">Endonuclease/exonuclease/phosphatase domain-containing protein</fullName>
    </recommendedName>
</protein>
<dbReference type="EMBL" id="BJWL01000028">
    <property type="protein sequence ID" value="GFZ20781.1"/>
    <property type="molecule type" value="Genomic_DNA"/>
</dbReference>
<feature type="domain" description="Endonuclease/exonuclease/phosphatase" evidence="1">
    <location>
        <begin position="284"/>
        <end position="503"/>
    </location>
</feature>
<comment type="caution">
    <text evidence="2">The sequence shown here is derived from an EMBL/GenBank/DDBJ whole genome shotgun (WGS) entry which is preliminary data.</text>
</comment>
<proteinExistence type="predicted"/>
<dbReference type="Gene3D" id="3.60.10.10">
    <property type="entry name" value="Endonuclease/exonuclease/phosphatase"/>
    <property type="match status" value="1"/>
</dbReference>
<dbReference type="OrthoDB" id="1748430at2759"/>
<dbReference type="PANTHER" id="PTHR33710">
    <property type="entry name" value="BNAC02G09200D PROTEIN"/>
    <property type="match status" value="1"/>
</dbReference>
<dbReference type="GO" id="GO:0003824">
    <property type="term" value="F:catalytic activity"/>
    <property type="evidence" value="ECO:0007669"/>
    <property type="project" value="InterPro"/>
</dbReference>
<dbReference type="Pfam" id="PF03372">
    <property type="entry name" value="Exo_endo_phos"/>
    <property type="match status" value="1"/>
</dbReference>
<dbReference type="SUPFAM" id="SSF56219">
    <property type="entry name" value="DNase I-like"/>
    <property type="match status" value="1"/>
</dbReference>
<sequence>MGGLSKVVSFVNKEVMQTVTESECLSGWFEYLKPWNGEAASTSRVVWLNCTRIPLEAWCFSTFKSIGSQWGNVLTLDRETSNRVRGRNYRVRIREEAFTEVKGIGEKTAVVPMVSGGESELELEEDSEDEGTDDITNKFQEEIHVGGIFDRLNKDLVEQRINPFPNSRQREESSKFNETGNEETIKEMGRQLKIRALRKSRRKLIVDLLATQDEIAKSKSVDEIYQFTGSREMIESTDLDSIGATASTKGINQRNAVIIREAEETIKLGKILGIKFKGNEMEILSWNIRGMGSLVKKRFIKKVIHQRTPDFVMIQESKLQSVDIFTIRNVWSGAQIDFSTSESEGQSGGLISMWRCDKFKSEVTIIKKHFIISKGVYLDNFKCCIVNVYAPNDTRERKLLWEELLQLKISFTDPWCLGGDLNEVRADAERSGYLDPSPGMEDLIEFINVAELHDLPLVGRRFTWTNFQASIKLSRLDRFLVSFDWCEKFNIRQWGLPRPISDHCPILISDEEKDWGPKIFRFMDAWLSHPKFMPLVKDVWENTDVNGWAGFCILKKMQALKSKLKIWNVEGFGNINIKLQAVEEKIHNLEMIEESRALDVVEAESKKNLKSELRESSRLAEILWRQKSRVNWIKLGDKNTRFFQASATARYRENFIGSVEVEGTWLEEPLDIKTAAVNFFSKLFNEEEWQRPKLEGDLLLSLDEDAIDSLESPFLEEEVVQAIKECDNLKAPVRWWWRFGTDKQSLWLKVIKAKYGYSENAWLPSAPSSNASSKVWENISSIGLAAIGVSDILNTGFYIHVGSGDNISFWNDIWCDQRSLKDTFPRLYSLSNNKEASTSDLLHNSEEVKWNLSFRRNLFVWEEELLTQLQQLLDDVIISNSKVDELRWRWDKSGLFSIKSFYDKWESDALQDNPTGRYINLIWRNICPYRVEVFAWMAWWGCSWVCPATIFDLMVRWFSNSFKEVEKGCWEAIFFAIIWSLWKARNELIFSNVNIVKAELIDLIKLRVAFWVKAKCDINEYSVVDIQRCLDGIRSIRRAKSATLC</sequence>
<dbReference type="AlphaFoldDB" id="A0A7J0HCS5"/>